<dbReference type="SUPFAM" id="SSF81301">
    <property type="entry name" value="Nucleotidyltransferase"/>
    <property type="match status" value="3"/>
</dbReference>
<keyword evidence="2 10" id="KW-0548">Nucleotidyltransferase</keyword>
<keyword evidence="1 10" id="KW-0808">Transferase</keyword>
<dbReference type="OrthoDB" id="9759366at2"/>
<keyword evidence="5" id="KW-0460">Magnesium</keyword>
<evidence type="ECO:0000256" key="5">
    <source>
        <dbReference type="ARBA" id="ARBA00022842"/>
    </source>
</evidence>
<reference evidence="10 11" key="1">
    <citation type="submission" date="2017-03" db="EMBL/GenBank/DDBJ databases">
        <authorList>
            <person name="Afonso C.L."/>
            <person name="Miller P.J."/>
            <person name="Scott M.A."/>
            <person name="Spackman E."/>
            <person name="Goraichik I."/>
            <person name="Dimitrov K.M."/>
            <person name="Suarez D.L."/>
            <person name="Swayne D.E."/>
        </authorList>
    </citation>
    <scope>NUCLEOTIDE SEQUENCE [LARGE SCALE GENOMIC DNA]</scope>
    <source>
        <strain evidence="10">PRJEB14757</strain>
    </source>
</reference>
<feature type="domain" description="PII-uridylyltransferase/Glutamine-synthetase adenylyltransferase" evidence="9">
    <location>
        <begin position="948"/>
        <end position="1051"/>
    </location>
</feature>
<feature type="domain" description="Glutamate-ammonia ligase adenylyltransferase repeated" evidence="8">
    <location>
        <begin position="609"/>
        <end position="733"/>
    </location>
</feature>
<evidence type="ECO:0000256" key="7">
    <source>
        <dbReference type="SAM" id="MobiDB-lite"/>
    </source>
</evidence>
<keyword evidence="6" id="KW-0511">Multifunctional enzyme</keyword>
<dbReference type="GO" id="GO:0005524">
    <property type="term" value="F:ATP binding"/>
    <property type="evidence" value="ECO:0007669"/>
    <property type="project" value="UniProtKB-KW"/>
</dbReference>
<protein>
    <submittedName>
        <fullName evidence="10">Putative Glutamate-ammonia-ligase adenylyltransferase</fullName>
        <ecNumber evidence="10">2.7.7.42</ecNumber>
    </submittedName>
</protein>
<dbReference type="FunFam" id="1.20.120.330:FF:000005">
    <property type="entry name" value="Bifunctional glutamine synthetase adenylyltransferase/adenylyl-removing enzyme"/>
    <property type="match status" value="1"/>
</dbReference>
<dbReference type="GO" id="GO:0008882">
    <property type="term" value="F:[glutamate-ammonia-ligase] adenylyltransferase activity"/>
    <property type="evidence" value="ECO:0007669"/>
    <property type="project" value="UniProtKB-EC"/>
</dbReference>
<evidence type="ECO:0000259" key="8">
    <source>
        <dbReference type="Pfam" id="PF03710"/>
    </source>
</evidence>
<keyword evidence="10" id="KW-0436">Ligase</keyword>
<dbReference type="GO" id="GO:0000820">
    <property type="term" value="P:regulation of glutamine family amino acid metabolic process"/>
    <property type="evidence" value="ECO:0007669"/>
    <property type="project" value="TreeGrafter"/>
</dbReference>
<dbReference type="Pfam" id="PF08335">
    <property type="entry name" value="GlnD_UR_UTase"/>
    <property type="match status" value="2"/>
</dbReference>
<dbReference type="SUPFAM" id="SSF81593">
    <property type="entry name" value="Nucleotidyltransferase substrate binding subunit/domain"/>
    <property type="match status" value="2"/>
</dbReference>
<proteinExistence type="inferred from homology"/>
<feature type="compositionally biased region" description="Basic and acidic residues" evidence="7">
    <location>
        <begin position="735"/>
        <end position="779"/>
    </location>
</feature>
<dbReference type="Gene3D" id="3.30.460.10">
    <property type="entry name" value="Beta Polymerase, domain 2"/>
    <property type="match status" value="2"/>
</dbReference>
<gene>
    <name evidence="10" type="ORF">MTBBW1_2360048</name>
</gene>
<name>A0A1W1HE66_9BACT</name>
<sequence length="1077" mass="122610">MNNLDIAKEKFNQRYSDLLKAFEEKGDKLVFPEEYLSVTELETVLTYSEFAASTFSRHPWILVDLAVSGDLDRSYGMGHFTSLLNDASLLKRAFAVLKKSDSVDLSKVSVDLPEAEEILIDNEDDLQKLLVMTRMREMLRIAWRDLTGKAELQETLRDLSELAEACVDKGISFLYDKLCSTCGTPVDSQGSPQALAVLGMGKLGAGELNFSSDIDLIFAYPEDAAFQGKCQFHTTGEFFTKMCRDFLKLFDSSAGRELLFRVDTRLRPFGANGPLAMSFDSMEEYYQTQGREWERYALIKARPVAGDLVAGDQLLKRLNPFVYRRYFDYGSFDSLRDMKRRISLQVKDKRYRHNIKLGAGGIREIEFFGQVFQMIRGGVEPEFQERKILKILNLLVERDCIDRKTGDELTSAYVFLRNVEHRLQEQRDQQTHDLPVKEEEKLLLARSMGFDDKELFFSELTAHMAAVHEHFRHLFVSEEDEEINGVDSNRNSSNDFANDNSVCSRDELKYLWQNINDPQHGFTGSRISGFADANAVCGLLKNLAEHPNTKKLTSNGRKRLDRLIPVLVQKAGEGENPEIVLQRLVDLIITIERRTCYLSLLNEKPLALDNLVTLASKSPWIISFLSRHPALLDELMDPVALYKPPDRVQIEASLARRMAHIPIDDFEFQLEELCIFKQVMTLRVAAADISGNYPLMKVSDRLTDIAEVVMARVIEIAWHHTVAKYGLPTFDNDHGNSDVDNDHGNSDVDNDHGNSDVDNDHGNSDVDNDHGNSDVDNDHGNSVVTWSEAPGNGYQALSAFTSPGFAAIAYGKLGGIELGYKSDLDMVFIHSASEGFTKGARRSIENIRFYTFLGQRIINALTLHTQAGTLYEADMRLRPSGQSGMIVSHIDAFSEYIQNEAWTWEHQAIIRARPIAGDPILQKRFNQIRNGILIIRREPEFLKNEVRTMREKMRAEHEKNEPLKIDDDTELFDLKQGRGGIIDIEFLVQYLVLRHAFDHPPLTRWTDNVRLIETLARENILTEDDARLLTEGYLKLRQKIHHLNLQEKEKKISVEFFGETGKKISELFESVLYGNSI</sequence>
<evidence type="ECO:0000256" key="1">
    <source>
        <dbReference type="ARBA" id="ARBA00022679"/>
    </source>
</evidence>
<dbReference type="InterPro" id="IPR043519">
    <property type="entry name" value="NT_sf"/>
</dbReference>
<dbReference type="RefSeq" id="WP_080809007.1">
    <property type="nucleotide sequence ID" value="NZ_LT828563.1"/>
</dbReference>
<accession>A0A1W1HE66</accession>
<feature type="domain" description="Glutamate-ammonia ligase adenylyltransferase repeated" evidence="8">
    <location>
        <begin position="803"/>
        <end position="927"/>
    </location>
</feature>
<dbReference type="GO" id="GO:0005829">
    <property type="term" value="C:cytosol"/>
    <property type="evidence" value="ECO:0007669"/>
    <property type="project" value="TreeGrafter"/>
</dbReference>
<dbReference type="InterPro" id="IPR013546">
    <property type="entry name" value="PII_UdlTrfase/GS_AdlTrfase"/>
</dbReference>
<evidence type="ECO:0000256" key="2">
    <source>
        <dbReference type="ARBA" id="ARBA00022695"/>
    </source>
</evidence>
<keyword evidence="4" id="KW-0067">ATP-binding</keyword>
<dbReference type="STRING" id="1246637.MTBBW1_2360048"/>
<dbReference type="NCBIfam" id="NF008292">
    <property type="entry name" value="PRK11072.1"/>
    <property type="match status" value="1"/>
</dbReference>
<dbReference type="CDD" id="cd05401">
    <property type="entry name" value="NT_GlnE_GlnD_like"/>
    <property type="match status" value="2"/>
</dbReference>
<feature type="domain" description="PII-uridylyltransferase/Glutamine-synthetase adenylyltransferase" evidence="9">
    <location>
        <begin position="336"/>
        <end position="475"/>
    </location>
</feature>
<keyword evidence="3" id="KW-0547">Nucleotide-binding</keyword>
<evidence type="ECO:0000259" key="9">
    <source>
        <dbReference type="Pfam" id="PF08335"/>
    </source>
</evidence>
<dbReference type="GO" id="GO:0016874">
    <property type="term" value="F:ligase activity"/>
    <property type="evidence" value="ECO:0007669"/>
    <property type="project" value="UniProtKB-KW"/>
</dbReference>
<dbReference type="InterPro" id="IPR005190">
    <property type="entry name" value="GlnE_rpt_dom"/>
</dbReference>
<dbReference type="PANTHER" id="PTHR30621">
    <property type="entry name" value="GLUTAMINE SYNTHETASE ADENYLYLTRANSFERASE"/>
    <property type="match status" value="1"/>
</dbReference>
<evidence type="ECO:0000256" key="3">
    <source>
        <dbReference type="ARBA" id="ARBA00022741"/>
    </source>
</evidence>
<evidence type="ECO:0000313" key="10">
    <source>
        <dbReference type="EMBL" id="SLM30665.1"/>
    </source>
</evidence>
<evidence type="ECO:0000256" key="4">
    <source>
        <dbReference type="ARBA" id="ARBA00022840"/>
    </source>
</evidence>
<feature type="region of interest" description="Disordered" evidence="7">
    <location>
        <begin position="735"/>
        <end position="786"/>
    </location>
</feature>
<dbReference type="InterPro" id="IPR023057">
    <property type="entry name" value="GlnE"/>
</dbReference>
<dbReference type="Gene3D" id="1.20.120.1510">
    <property type="match status" value="1"/>
</dbReference>
<dbReference type="AlphaFoldDB" id="A0A1W1HE66"/>
<dbReference type="Pfam" id="PF03710">
    <property type="entry name" value="GlnE"/>
    <property type="match status" value="3"/>
</dbReference>
<dbReference type="HAMAP" id="MF_00802">
    <property type="entry name" value="GlnE"/>
    <property type="match status" value="1"/>
</dbReference>
<evidence type="ECO:0000313" key="11">
    <source>
        <dbReference type="Proteomes" id="UP000191931"/>
    </source>
</evidence>
<organism evidence="10 11">
    <name type="scientific">Desulfamplus magnetovallimortis</name>
    <dbReference type="NCBI Taxonomy" id="1246637"/>
    <lineage>
        <taxon>Bacteria</taxon>
        <taxon>Pseudomonadati</taxon>
        <taxon>Thermodesulfobacteriota</taxon>
        <taxon>Desulfobacteria</taxon>
        <taxon>Desulfobacterales</taxon>
        <taxon>Desulfobacteraceae</taxon>
        <taxon>Desulfamplus</taxon>
    </lineage>
</organism>
<dbReference type="Proteomes" id="UP000191931">
    <property type="component" value="Unassembled WGS sequence"/>
</dbReference>
<feature type="domain" description="Glutamate-ammonia ligase adenylyltransferase repeated" evidence="8">
    <location>
        <begin position="121"/>
        <end position="312"/>
    </location>
</feature>
<keyword evidence="11" id="KW-1185">Reference proteome</keyword>
<evidence type="ECO:0000256" key="6">
    <source>
        <dbReference type="ARBA" id="ARBA00023268"/>
    </source>
</evidence>
<dbReference type="EMBL" id="FWEV01000153">
    <property type="protein sequence ID" value="SLM30665.1"/>
    <property type="molecule type" value="Genomic_DNA"/>
</dbReference>
<dbReference type="PANTHER" id="PTHR30621:SF0">
    <property type="entry name" value="BIFUNCTIONAL GLUTAMINE SYNTHETASE ADENYLYLTRANSFERASE_ADENYLYL-REMOVING ENZYME"/>
    <property type="match status" value="1"/>
</dbReference>
<dbReference type="Gene3D" id="1.20.120.330">
    <property type="entry name" value="Nucleotidyltransferases domain 2"/>
    <property type="match status" value="2"/>
</dbReference>
<dbReference type="EC" id="2.7.7.42" evidence="10"/>